<organism evidence="2 3">
    <name type="scientific">Exserohilum turcicum (strain 28A)</name>
    <name type="common">Northern leaf blight fungus</name>
    <name type="synonym">Setosphaeria turcica</name>
    <dbReference type="NCBI Taxonomy" id="671987"/>
    <lineage>
        <taxon>Eukaryota</taxon>
        <taxon>Fungi</taxon>
        <taxon>Dikarya</taxon>
        <taxon>Ascomycota</taxon>
        <taxon>Pezizomycotina</taxon>
        <taxon>Dothideomycetes</taxon>
        <taxon>Pleosporomycetidae</taxon>
        <taxon>Pleosporales</taxon>
        <taxon>Pleosporineae</taxon>
        <taxon>Pleosporaceae</taxon>
        <taxon>Exserohilum</taxon>
    </lineage>
</organism>
<gene>
    <name evidence="2" type="ORF">SETTUDRAFT_179246</name>
</gene>
<dbReference type="Proteomes" id="UP000016935">
    <property type="component" value="Unassembled WGS sequence"/>
</dbReference>
<reference evidence="2 3" key="2">
    <citation type="journal article" date="2013" name="PLoS Genet.">
        <title>Comparative genome structure, secondary metabolite, and effector coding capacity across Cochliobolus pathogens.</title>
        <authorList>
            <person name="Condon B.J."/>
            <person name="Leng Y."/>
            <person name="Wu D."/>
            <person name="Bushley K.E."/>
            <person name="Ohm R.A."/>
            <person name="Otillar R."/>
            <person name="Martin J."/>
            <person name="Schackwitz W."/>
            <person name="Grimwood J."/>
            <person name="MohdZainudin N."/>
            <person name="Xue C."/>
            <person name="Wang R."/>
            <person name="Manning V.A."/>
            <person name="Dhillon B."/>
            <person name="Tu Z.J."/>
            <person name="Steffenson B.J."/>
            <person name="Salamov A."/>
            <person name="Sun H."/>
            <person name="Lowry S."/>
            <person name="LaButti K."/>
            <person name="Han J."/>
            <person name="Copeland A."/>
            <person name="Lindquist E."/>
            <person name="Barry K."/>
            <person name="Schmutz J."/>
            <person name="Baker S.E."/>
            <person name="Ciuffetti L.M."/>
            <person name="Grigoriev I.V."/>
            <person name="Zhong S."/>
            <person name="Turgeon B.G."/>
        </authorList>
    </citation>
    <scope>NUCLEOTIDE SEQUENCE [LARGE SCALE GENOMIC DNA]</scope>
    <source>
        <strain evidence="3">28A</strain>
    </source>
</reference>
<keyword evidence="1" id="KW-0732">Signal</keyword>
<dbReference type="HOGENOM" id="CLU_1422229_0_0_1"/>
<dbReference type="RefSeq" id="XP_008027154.1">
    <property type="nucleotide sequence ID" value="XM_008028963.1"/>
</dbReference>
<keyword evidence="3" id="KW-1185">Reference proteome</keyword>
<dbReference type="GeneID" id="19401666"/>
<protein>
    <recommendedName>
        <fullName evidence="4">Secreted protein</fullName>
    </recommendedName>
</protein>
<dbReference type="AlphaFoldDB" id="R0K4S6"/>
<evidence type="ECO:0000313" key="2">
    <source>
        <dbReference type="EMBL" id="EOA84529.1"/>
    </source>
</evidence>
<name>R0K4S6_EXST2</name>
<evidence type="ECO:0008006" key="4">
    <source>
        <dbReference type="Google" id="ProtNLM"/>
    </source>
</evidence>
<feature type="signal peptide" evidence="1">
    <location>
        <begin position="1"/>
        <end position="21"/>
    </location>
</feature>
<proteinExistence type="predicted"/>
<dbReference type="EMBL" id="KB908703">
    <property type="protein sequence ID" value="EOA84529.1"/>
    <property type="molecule type" value="Genomic_DNA"/>
</dbReference>
<evidence type="ECO:0000256" key="1">
    <source>
        <dbReference type="SAM" id="SignalP"/>
    </source>
</evidence>
<sequence>MYVKALAATLFALSTVTASAAQQDNVPRATDPHRDPKTYGCKTLGVLGPPESDTAETVTWKPVPAATGVPDPAAKWGAWSLLITCSPGSCSMSMIAVVDCGSYSCSSVSDPTFKTPQSSFYKVPCGENPDITISWTYLPSDDSAILSIERKGKVAMLAVGNVSGNLISGPQLINQWRRYPDPVPTLPFGGS</sequence>
<evidence type="ECO:0000313" key="3">
    <source>
        <dbReference type="Proteomes" id="UP000016935"/>
    </source>
</evidence>
<accession>R0K4S6</accession>
<feature type="chain" id="PRO_5004343075" description="Secreted protein" evidence="1">
    <location>
        <begin position="22"/>
        <end position="191"/>
    </location>
</feature>
<reference evidence="2 3" key="1">
    <citation type="journal article" date="2012" name="PLoS Pathog.">
        <title>Diverse lifestyles and strategies of plant pathogenesis encoded in the genomes of eighteen Dothideomycetes fungi.</title>
        <authorList>
            <person name="Ohm R.A."/>
            <person name="Feau N."/>
            <person name="Henrissat B."/>
            <person name="Schoch C.L."/>
            <person name="Horwitz B.A."/>
            <person name="Barry K.W."/>
            <person name="Condon B.J."/>
            <person name="Copeland A.C."/>
            <person name="Dhillon B."/>
            <person name="Glaser F."/>
            <person name="Hesse C.N."/>
            <person name="Kosti I."/>
            <person name="LaButti K."/>
            <person name="Lindquist E.A."/>
            <person name="Lucas S."/>
            <person name="Salamov A.A."/>
            <person name="Bradshaw R.E."/>
            <person name="Ciuffetti L."/>
            <person name="Hamelin R.C."/>
            <person name="Kema G.H.J."/>
            <person name="Lawrence C."/>
            <person name="Scott J.A."/>
            <person name="Spatafora J.W."/>
            <person name="Turgeon B.G."/>
            <person name="de Wit P.J.G.M."/>
            <person name="Zhong S."/>
            <person name="Goodwin S.B."/>
            <person name="Grigoriev I.V."/>
        </authorList>
    </citation>
    <scope>NUCLEOTIDE SEQUENCE [LARGE SCALE GENOMIC DNA]</scope>
    <source>
        <strain evidence="3">28A</strain>
    </source>
</reference>